<dbReference type="Proteomes" id="UP001056120">
    <property type="component" value="Linkage Group LG17"/>
</dbReference>
<name>A0ACB9ERF3_9ASTR</name>
<organism evidence="1 2">
    <name type="scientific">Smallanthus sonchifolius</name>
    <dbReference type="NCBI Taxonomy" id="185202"/>
    <lineage>
        <taxon>Eukaryota</taxon>
        <taxon>Viridiplantae</taxon>
        <taxon>Streptophyta</taxon>
        <taxon>Embryophyta</taxon>
        <taxon>Tracheophyta</taxon>
        <taxon>Spermatophyta</taxon>
        <taxon>Magnoliopsida</taxon>
        <taxon>eudicotyledons</taxon>
        <taxon>Gunneridae</taxon>
        <taxon>Pentapetalae</taxon>
        <taxon>asterids</taxon>
        <taxon>campanulids</taxon>
        <taxon>Asterales</taxon>
        <taxon>Asteraceae</taxon>
        <taxon>Asteroideae</taxon>
        <taxon>Heliantheae alliance</taxon>
        <taxon>Millerieae</taxon>
        <taxon>Smallanthus</taxon>
    </lineage>
</organism>
<reference evidence="1 2" key="2">
    <citation type="journal article" date="2022" name="Mol. Ecol. Resour.">
        <title>The genomes of chicory, endive, great burdock and yacon provide insights into Asteraceae paleo-polyploidization history and plant inulin production.</title>
        <authorList>
            <person name="Fan W."/>
            <person name="Wang S."/>
            <person name="Wang H."/>
            <person name="Wang A."/>
            <person name="Jiang F."/>
            <person name="Liu H."/>
            <person name="Zhao H."/>
            <person name="Xu D."/>
            <person name="Zhang Y."/>
        </authorList>
    </citation>
    <scope>NUCLEOTIDE SEQUENCE [LARGE SCALE GENOMIC DNA]</scope>
    <source>
        <strain evidence="2">cv. Yunnan</strain>
        <tissue evidence="1">Leaves</tissue>
    </source>
</reference>
<evidence type="ECO:0000313" key="1">
    <source>
        <dbReference type="EMBL" id="KAI3761271.1"/>
    </source>
</evidence>
<comment type="caution">
    <text evidence="1">The sequence shown here is derived from an EMBL/GenBank/DDBJ whole genome shotgun (WGS) entry which is preliminary data.</text>
</comment>
<evidence type="ECO:0000313" key="2">
    <source>
        <dbReference type="Proteomes" id="UP001056120"/>
    </source>
</evidence>
<reference evidence="2" key="1">
    <citation type="journal article" date="2022" name="Mol. Ecol. Resour.">
        <title>The genomes of chicory, endive, great burdock and yacon provide insights into Asteraceae palaeo-polyploidization history and plant inulin production.</title>
        <authorList>
            <person name="Fan W."/>
            <person name="Wang S."/>
            <person name="Wang H."/>
            <person name="Wang A."/>
            <person name="Jiang F."/>
            <person name="Liu H."/>
            <person name="Zhao H."/>
            <person name="Xu D."/>
            <person name="Zhang Y."/>
        </authorList>
    </citation>
    <scope>NUCLEOTIDE SEQUENCE [LARGE SCALE GENOMIC DNA]</scope>
    <source>
        <strain evidence="2">cv. Yunnan</strain>
    </source>
</reference>
<proteinExistence type="predicted"/>
<gene>
    <name evidence="1" type="ORF">L1987_51683</name>
</gene>
<dbReference type="EMBL" id="CM042034">
    <property type="protein sequence ID" value="KAI3761271.1"/>
    <property type="molecule type" value="Genomic_DNA"/>
</dbReference>
<sequence length="222" mass="24594">MKDLISCFNAGKLPHADESDHRKPKRSSIVDDRKRDREKRVEVGTTAEKRGGGGGGGGREESPASWQSCEREEDGYIVFYFKDDDAGGEVVEERGLESSSAGRRRDAVCCNRRMKEIETGKSQVDENPNESEQHRYTWSESSDSSAGSFAFPTIHREWTGSPVLMPRPEGHNKSCGVCFGSHNTFITSSNQIASLRTVRDLLTRKEKLRCSPSQVQGSGGFS</sequence>
<accession>A0ACB9ERF3</accession>
<protein>
    <submittedName>
        <fullName evidence="1">Uncharacterized protein</fullName>
    </submittedName>
</protein>
<keyword evidence="2" id="KW-1185">Reference proteome</keyword>